<evidence type="ECO:0000256" key="5">
    <source>
        <dbReference type="ARBA" id="ARBA00022840"/>
    </source>
</evidence>
<evidence type="ECO:0000256" key="11">
    <source>
        <dbReference type="SAM" id="SignalP"/>
    </source>
</evidence>
<feature type="domain" description="ABC transporter" evidence="12">
    <location>
        <begin position="576"/>
        <end position="811"/>
    </location>
</feature>
<dbReference type="PROSITE" id="PS50929">
    <property type="entry name" value="ABC_TM1F"/>
    <property type="match status" value="1"/>
</dbReference>
<dbReference type="PANTHER" id="PTHR24221">
    <property type="entry name" value="ATP-BINDING CASSETTE SUB-FAMILY B"/>
    <property type="match status" value="1"/>
</dbReference>
<dbReference type="Gene3D" id="1.20.1560.10">
    <property type="entry name" value="ABC transporter type 1, transmembrane domain"/>
    <property type="match status" value="1"/>
</dbReference>
<dbReference type="Gene3D" id="3.40.50.300">
    <property type="entry name" value="P-loop containing nucleotide triphosphate hydrolases"/>
    <property type="match status" value="1"/>
</dbReference>
<feature type="transmembrane region" description="Helical" evidence="10">
    <location>
        <begin position="83"/>
        <end position="101"/>
    </location>
</feature>
<keyword evidence="7 10" id="KW-0472">Membrane</keyword>
<evidence type="ECO:0000259" key="12">
    <source>
        <dbReference type="PROSITE" id="PS50893"/>
    </source>
</evidence>
<dbReference type="SUPFAM" id="SSF90123">
    <property type="entry name" value="ABC transporter transmembrane region"/>
    <property type="match status" value="1"/>
</dbReference>
<dbReference type="GO" id="GO:0016020">
    <property type="term" value="C:membrane"/>
    <property type="evidence" value="ECO:0007669"/>
    <property type="project" value="UniProtKB-SubCell"/>
</dbReference>
<dbReference type="PROSITE" id="PS50893">
    <property type="entry name" value="ABC_TRANSPORTER_2"/>
    <property type="match status" value="1"/>
</dbReference>
<dbReference type="PANTHER" id="PTHR24221:SF503">
    <property type="entry name" value="MITOCHONDRIAL POTASSIUM CHANNEL ATP-BINDING SUBUNIT"/>
    <property type="match status" value="1"/>
</dbReference>
<keyword evidence="6 10" id="KW-1133">Transmembrane helix</keyword>
<accession>A0A6A5YY27</accession>
<dbReference type="SMART" id="SM00382">
    <property type="entry name" value="AAA"/>
    <property type="match status" value="1"/>
</dbReference>
<evidence type="ECO:0000256" key="8">
    <source>
        <dbReference type="ARBA" id="ARBA00024363"/>
    </source>
</evidence>
<dbReference type="GO" id="GO:0140359">
    <property type="term" value="F:ABC-type transporter activity"/>
    <property type="evidence" value="ECO:0007669"/>
    <property type="project" value="InterPro"/>
</dbReference>
<sequence>MALAHASLRTLHYLSPFLLLTFSIASSVAAGCFLPPSKRTKLTKAQQSTSKWFAIGIATLYGFEGLTCLGDLLYRQTRIGQDVAVYVTLSMLIWITISLILQDSVTVYRATNVASWLLTAFLEVAVTISFAQACLRNGLTGQLLLAVKLSRILAICSLCGSLFIRSMLPTDSDLEQSPLLGQAQSHSAPSKATNYGGLSQPIAVGESERTKERGRIHDEHHQQLEALGGRWGYLKQYQIFLPYIIPTKNRRLQVYAICIVSLLLCERALNLIGPVLIGDLVTKTNDLKGGGQVPWREICLLIFAVKLPQDLIVSPLQSSLKTRIHFWSYKELLLASFTHVMSLSLEFHENKNTAEVSAAAEQAQTMNRLLDCVFFDALPVILDYALIFGYLSYVFDLYMGLIIATLCVIYVAVTYKCTTHIGPRRRLYLQSLTEQKRVQFESFSNWQSAAYFNRQGYHRERLQNVTNQEIKDMARSQDLGLIQHGMQDVVMALGYGAALFLATYQVIYNDRSVGTIPMLIMYWWQLTRPIGQLAGTFTLLVDYVVDAERLLQIMQKQPTVLDCVAAQSLKFKGGKIDFQDVDFSYDSRRQLIQRLNFTVEPGQTVAFVGQTGSGKTTICNKLLFRFYDVLGGSILIDGQDVRNVTQSSLREMIGIVPQDPGFMNTTILEAVRYARLEARDDEVYEACKAAAIHDKILTFPDGYLSKIGERGVKLSGGERQRFAIAQLFLRNPRIVVLDEATSTVDNVTETEIQNSLGRICKDRTTVIIAHRLSTVMHADQIFVLDRGQIIERGTHDELLGRGGKYWQLWAKKKTHDMLVQKLEHLIHSTDDDEGLSPITPDLLDLSDEISADSSMEDFTQLDGQGESKRMQGSNPSRTRLKRKMHDWKQRFGKRVEQEEEYEVDEDADDSAPMHLVSPRPTTSTIAEAPRRLSSVFKRKRESQDKKRSVSAGRPSRSTDHEQGPADPTAIAEERAPLVPATSSRHLQEGSIMSTDTVIRHPTPPQHTANDSEIYDEDDIDGPSTYDTPAASMRTPSTNEGH</sequence>
<proteinExistence type="inferred from homology"/>
<evidence type="ECO:0000256" key="4">
    <source>
        <dbReference type="ARBA" id="ARBA00022741"/>
    </source>
</evidence>
<feature type="chain" id="PRO_5025693747" description="P-loop containing nucleoside triphosphate hydrolase protein" evidence="11">
    <location>
        <begin position="31"/>
        <end position="1041"/>
    </location>
</feature>
<dbReference type="AlphaFoldDB" id="A0A6A5YY27"/>
<dbReference type="Proteomes" id="UP000799770">
    <property type="component" value="Unassembled WGS sequence"/>
</dbReference>
<evidence type="ECO:0000259" key="13">
    <source>
        <dbReference type="PROSITE" id="PS50929"/>
    </source>
</evidence>
<dbReference type="SUPFAM" id="SSF52540">
    <property type="entry name" value="P-loop containing nucleoside triphosphate hydrolases"/>
    <property type="match status" value="1"/>
</dbReference>
<dbReference type="InterPro" id="IPR017871">
    <property type="entry name" value="ABC_transporter-like_CS"/>
</dbReference>
<reference evidence="14" key="1">
    <citation type="journal article" date="2020" name="Stud. Mycol.">
        <title>101 Dothideomycetes genomes: a test case for predicting lifestyles and emergence of pathogens.</title>
        <authorList>
            <person name="Haridas S."/>
            <person name="Albert R."/>
            <person name="Binder M."/>
            <person name="Bloem J."/>
            <person name="Labutti K."/>
            <person name="Salamov A."/>
            <person name="Andreopoulos B."/>
            <person name="Baker S."/>
            <person name="Barry K."/>
            <person name="Bills G."/>
            <person name="Bluhm B."/>
            <person name="Cannon C."/>
            <person name="Castanera R."/>
            <person name="Culley D."/>
            <person name="Daum C."/>
            <person name="Ezra D."/>
            <person name="Gonzalez J."/>
            <person name="Henrissat B."/>
            <person name="Kuo A."/>
            <person name="Liang C."/>
            <person name="Lipzen A."/>
            <person name="Lutzoni F."/>
            <person name="Magnuson J."/>
            <person name="Mondo S."/>
            <person name="Nolan M."/>
            <person name="Ohm R."/>
            <person name="Pangilinan J."/>
            <person name="Park H.-J."/>
            <person name="Ramirez L."/>
            <person name="Alfaro M."/>
            <person name="Sun H."/>
            <person name="Tritt A."/>
            <person name="Yoshinaga Y."/>
            <person name="Zwiers L.-H."/>
            <person name="Turgeon B."/>
            <person name="Goodwin S."/>
            <person name="Spatafora J."/>
            <person name="Crous P."/>
            <person name="Grigoriev I."/>
        </authorList>
    </citation>
    <scope>NUCLEOTIDE SEQUENCE</scope>
    <source>
        <strain evidence="14">CBS 627.86</strain>
    </source>
</reference>
<comment type="subcellular location">
    <subcellularLocation>
        <location evidence="1">Membrane</location>
        <topology evidence="1">Multi-pass membrane protein</topology>
    </subcellularLocation>
</comment>
<feature type="transmembrane region" description="Helical" evidence="10">
    <location>
        <begin position="113"/>
        <end position="131"/>
    </location>
</feature>
<dbReference type="InterPro" id="IPR036640">
    <property type="entry name" value="ABC1_TM_sf"/>
</dbReference>
<name>A0A6A5YY27_9PLEO</name>
<evidence type="ECO:0000256" key="6">
    <source>
        <dbReference type="ARBA" id="ARBA00022989"/>
    </source>
</evidence>
<keyword evidence="3 10" id="KW-0812">Transmembrane</keyword>
<dbReference type="InterPro" id="IPR003439">
    <property type="entry name" value="ABC_transporter-like_ATP-bd"/>
</dbReference>
<keyword evidence="5" id="KW-0067">ATP-binding</keyword>
<evidence type="ECO:0000313" key="14">
    <source>
        <dbReference type="EMBL" id="KAF2111806.1"/>
    </source>
</evidence>
<evidence type="ECO:0008006" key="16">
    <source>
        <dbReference type="Google" id="ProtNLM"/>
    </source>
</evidence>
<gene>
    <name evidence="14" type="ORF">BDV96DRAFT_602847</name>
</gene>
<dbReference type="InterPro" id="IPR027417">
    <property type="entry name" value="P-loop_NTPase"/>
</dbReference>
<evidence type="ECO:0000256" key="1">
    <source>
        <dbReference type="ARBA" id="ARBA00004141"/>
    </source>
</evidence>
<evidence type="ECO:0000256" key="10">
    <source>
        <dbReference type="SAM" id="Phobius"/>
    </source>
</evidence>
<dbReference type="OrthoDB" id="6500128at2759"/>
<evidence type="ECO:0000256" key="9">
    <source>
        <dbReference type="SAM" id="MobiDB-lite"/>
    </source>
</evidence>
<dbReference type="Pfam" id="PF00664">
    <property type="entry name" value="ABC_membrane"/>
    <property type="match status" value="1"/>
</dbReference>
<dbReference type="InterPro" id="IPR011527">
    <property type="entry name" value="ABC1_TM_dom"/>
</dbReference>
<evidence type="ECO:0000256" key="7">
    <source>
        <dbReference type="ARBA" id="ARBA00023136"/>
    </source>
</evidence>
<feature type="transmembrane region" description="Helical" evidence="10">
    <location>
        <begin position="397"/>
        <end position="415"/>
    </location>
</feature>
<dbReference type="GO" id="GO:0005524">
    <property type="term" value="F:ATP binding"/>
    <property type="evidence" value="ECO:0007669"/>
    <property type="project" value="UniProtKB-KW"/>
</dbReference>
<keyword evidence="15" id="KW-1185">Reference proteome</keyword>
<dbReference type="InterPro" id="IPR039421">
    <property type="entry name" value="Type_1_exporter"/>
</dbReference>
<keyword evidence="2" id="KW-0813">Transport</keyword>
<dbReference type="EMBL" id="ML977333">
    <property type="protein sequence ID" value="KAF2111806.1"/>
    <property type="molecule type" value="Genomic_DNA"/>
</dbReference>
<feature type="compositionally biased region" description="Polar residues" evidence="9">
    <location>
        <begin position="980"/>
        <end position="996"/>
    </location>
</feature>
<evidence type="ECO:0000313" key="15">
    <source>
        <dbReference type="Proteomes" id="UP000799770"/>
    </source>
</evidence>
<feature type="transmembrane region" description="Helical" evidence="10">
    <location>
        <begin position="53"/>
        <end position="74"/>
    </location>
</feature>
<keyword evidence="4" id="KW-0547">Nucleotide-binding</keyword>
<evidence type="ECO:0000256" key="2">
    <source>
        <dbReference type="ARBA" id="ARBA00022448"/>
    </source>
</evidence>
<dbReference type="PROSITE" id="PS00211">
    <property type="entry name" value="ABC_TRANSPORTER_1"/>
    <property type="match status" value="1"/>
</dbReference>
<organism evidence="14 15">
    <name type="scientific">Lophiotrema nucula</name>
    <dbReference type="NCBI Taxonomy" id="690887"/>
    <lineage>
        <taxon>Eukaryota</taxon>
        <taxon>Fungi</taxon>
        <taxon>Dikarya</taxon>
        <taxon>Ascomycota</taxon>
        <taxon>Pezizomycotina</taxon>
        <taxon>Dothideomycetes</taxon>
        <taxon>Pleosporomycetidae</taxon>
        <taxon>Pleosporales</taxon>
        <taxon>Lophiotremataceae</taxon>
        <taxon>Lophiotrema</taxon>
    </lineage>
</organism>
<keyword evidence="11" id="KW-0732">Signal</keyword>
<dbReference type="FunFam" id="3.40.50.300:FF:000287">
    <property type="entry name" value="Multidrug ABC transporter ATP-binding protein"/>
    <property type="match status" value="1"/>
</dbReference>
<protein>
    <recommendedName>
        <fullName evidence="16">P-loop containing nucleoside triphosphate hydrolase protein</fullName>
    </recommendedName>
</protein>
<feature type="signal peptide" evidence="11">
    <location>
        <begin position="1"/>
        <end position="30"/>
    </location>
</feature>
<feature type="compositionally biased region" description="Basic and acidic residues" evidence="9">
    <location>
        <begin position="886"/>
        <end position="896"/>
    </location>
</feature>
<feature type="transmembrane region" description="Helical" evidence="10">
    <location>
        <begin position="489"/>
        <end position="508"/>
    </location>
</feature>
<comment type="similarity">
    <text evidence="8">Belongs to the ABC transporter superfamily. ABCB family. Heavy Metal importer (TC 3.A.1.210) subfamily.</text>
</comment>
<dbReference type="Pfam" id="PF00005">
    <property type="entry name" value="ABC_tran"/>
    <property type="match status" value="1"/>
</dbReference>
<feature type="compositionally biased region" description="Acidic residues" evidence="9">
    <location>
        <begin position="897"/>
        <end position="909"/>
    </location>
</feature>
<feature type="domain" description="ABC transmembrane type-1" evidence="13">
    <location>
        <begin position="259"/>
        <end position="542"/>
    </location>
</feature>
<evidence type="ECO:0000256" key="3">
    <source>
        <dbReference type="ARBA" id="ARBA00022692"/>
    </source>
</evidence>
<feature type="region of interest" description="Disordered" evidence="9">
    <location>
        <begin position="858"/>
        <end position="1041"/>
    </location>
</feature>
<dbReference type="InterPro" id="IPR003593">
    <property type="entry name" value="AAA+_ATPase"/>
</dbReference>
<dbReference type="GO" id="GO:0016887">
    <property type="term" value="F:ATP hydrolysis activity"/>
    <property type="evidence" value="ECO:0007669"/>
    <property type="project" value="InterPro"/>
</dbReference>